<accession>A0A0N0ITV6</accession>
<dbReference type="InterPro" id="IPR025665">
    <property type="entry name" value="Beta-barrel_OMP_2"/>
</dbReference>
<gene>
    <name evidence="3" type="ORF">AOB46_21785</name>
</gene>
<dbReference type="EMBL" id="LJOD01000025">
    <property type="protein sequence ID" value="KPE49083.1"/>
    <property type="molecule type" value="Genomic_DNA"/>
</dbReference>
<dbReference type="OrthoDB" id="1186042at2"/>
<evidence type="ECO:0000256" key="1">
    <source>
        <dbReference type="SAM" id="SignalP"/>
    </source>
</evidence>
<keyword evidence="1" id="KW-0732">Signal</keyword>
<feature type="domain" description="Outer membrane protein beta-barrel" evidence="2">
    <location>
        <begin position="22"/>
        <end position="211"/>
    </location>
</feature>
<sequence>MKKKLCKALCLGLFSVSTGLLAQNKFKAGLDVGYTYSILNGNLSNMVDARYSPNYGFGINLSGEYMIWKSLFVSTGISLLQKNYDYERTDSRYGWYTKYTNNFLGLPVLIGGYVLNNPHESKGVWIRLAAGMYTEYWLKMKREGQYPVFSELQLDGTFNYAQVNDTYDFKKNENQLNRFGYGLQGQAQLGYSFSKFDVHAAYNYQYGLSDINKTNEDENRKATIRSYMISLGASYKF</sequence>
<dbReference type="RefSeq" id="WP_062703374.1">
    <property type="nucleotide sequence ID" value="NZ_LJOD01000025.1"/>
</dbReference>
<feature type="signal peptide" evidence="1">
    <location>
        <begin position="1"/>
        <end position="22"/>
    </location>
</feature>
<dbReference type="AlphaFoldDB" id="A0A0N0ITV6"/>
<dbReference type="Pfam" id="PF13568">
    <property type="entry name" value="OMP_b-brl_2"/>
    <property type="match status" value="1"/>
</dbReference>
<protein>
    <recommendedName>
        <fullName evidence="2">Outer membrane protein beta-barrel domain-containing protein</fullName>
    </recommendedName>
</protein>
<evidence type="ECO:0000259" key="2">
    <source>
        <dbReference type="Pfam" id="PF13568"/>
    </source>
</evidence>
<comment type="caution">
    <text evidence="3">The sequence shown here is derived from an EMBL/GenBank/DDBJ whole genome shotgun (WGS) entry which is preliminary data.</text>
</comment>
<dbReference type="Proteomes" id="UP000037953">
    <property type="component" value="Unassembled WGS sequence"/>
</dbReference>
<evidence type="ECO:0000313" key="3">
    <source>
        <dbReference type="EMBL" id="KPE49083.1"/>
    </source>
</evidence>
<reference evidence="4" key="2">
    <citation type="submission" date="2015-09" db="EMBL/GenBank/DDBJ databases">
        <title>Draft genome sequence of a multidrug-resistant Chryseobacterium indologenes isolate from Malaysia.</title>
        <authorList>
            <person name="Yu C.Y."/>
            <person name="Ang G.Y."/>
            <person name="Chan K.-G."/>
        </authorList>
    </citation>
    <scope>NUCLEOTIDE SEQUENCE [LARGE SCALE GENOMIC DNA]</scope>
    <source>
        <strain evidence="4">CI_885</strain>
    </source>
</reference>
<name>A0A0N0ITV6_CHRID</name>
<proteinExistence type="predicted"/>
<feature type="chain" id="PRO_5005851738" description="Outer membrane protein beta-barrel domain-containing protein" evidence="1">
    <location>
        <begin position="23"/>
        <end position="237"/>
    </location>
</feature>
<organism evidence="3 4">
    <name type="scientific">Chryseobacterium indologenes</name>
    <name type="common">Flavobacterium indologenes</name>
    <dbReference type="NCBI Taxonomy" id="253"/>
    <lineage>
        <taxon>Bacteria</taxon>
        <taxon>Pseudomonadati</taxon>
        <taxon>Bacteroidota</taxon>
        <taxon>Flavobacteriia</taxon>
        <taxon>Flavobacteriales</taxon>
        <taxon>Weeksellaceae</taxon>
        <taxon>Chryseobacterium group</taxon>
        <taxon>Chryseobacterium</taxon>
    </lineage>
</organism>
<reference evidence="3 4" key="1">
    <citation type="journal article" date="2015" name="Genom Data">
        <title>Draft genome sequence of a multidrug-resistant Chryseobacterium indologenes isolate from Malaysia.</title>
        <authorList>
            <person name="Yu C.Y."/>
            <person name="Ang G.Y."/>
            <person name="Cheng H.J."/>
            <person name="Cheong Y.M."/>
            <person name="Yin W.F."/>
            <person name="Chan K.G."/>
        </authorList>
    </citation>
    <scope>NUCLEOTIDE SEQUENCE [LARGE SCALE GENOMIC DNA]</scope>
    <source>
        <strain evidence="3 4">CI_885</strain>
    </source>
</reference>
<dbReference type="PATRIC" id="fig|253.9.peg.2776"/>
<evidence type="ECO:0000313" key="4">
    <source>
        <dbReference type="Proteomes" id="UP000037953"/>
    </source>
</evidence>